<evidence type="ECO:0000313" key="1">
    <source>
        <dbReference type="EMBL" id="CAI2199842.1"/>
    </source>
</evidence>
<comment type="caution">
    <text evidence="1">The sequence shown here is derived from an EMBL/GenBank/DDBJ whole genome shotgun (WGS) entry which is preliminary data.</text>
</comment>
<feature type="non-terminal residue" evidence="1">
    <location>
        <position position="1"/>
    </location>
</feature>
<gene>
    <name evidence="1" type="ORF">FWILDA_LOCUS19274</name>
</gene>
<accession>A0A9W4TC41</accession>
<dbReference type="AlphaFoldDB" id="A0A9W4TC41"/>
<proteinExistence type="predicted"/>
<evidence type="ECO:0000313" key="2">
    <source>
        <dbReference type="Proteomes" id="UP001153678"/>
    </source>
</evidence>
<protein>
    <submittedName>
        <fullName evidence="1">19074_t:CDS:1</fullName>
    </submittedName>
</protein>
<dbReference type="Proteomes" id="UP001153678">
    <property type="component" value="Unassembled WGS sequence"/>
</dbReference>
<keyword evidence="2" id="KW-1185">Reference proteome</keyword>
<reference evidence="1" key="1">
    <citation type="submission" date="2022-08" db="EMBL/GenBank/DDBJ databases">
        <authorList>
            <person name="Kallberg Y."/>
            <person name="Tangrot J."/>
            <person name="Rosling A."/>
        </authorList>
    </citation>
    <scope>NUCLEOTIDE SEQUENCE</scope>
    <source>
        <strain evidence="1">Wild A</strain>
    </source>
</reference>
<name>A0A9W4TC41_9GLOM</name>
<dbReference type="OrthoDB" id="2429919at2759"/>
<dbReference type="EMBL" id="CAMKVN010022469">
    <property type="protein sequence ID" value="CAI2199842.1"/>
    <property type="molecule type" value="Genomic_DNA"/>
</dbReference>
<organism evidence="1 2">
    <name type="scientific">Funneliformis geosporum</name>
    <dbReference type="NCBI Taxonomy" id="1117311"/>
    <lineage>
        <taxon>Eukaryota</taxon>
        <taxon>Fungi</taxon>
        <taxon>Fungi incertae sedis</taxon>
        <taxon>Mucoromycota</taxon>
        <taxon>Glomeromycotina</taxon>
        <taxon>Glomeromycetes</taxon>
        <taxon>Glomerales</taxon>
        <taxon>Glomeraceae</taxon>
        <taxon>Funneliformis</taxon>
    </lineage>
</organism>
<sequence length="55" mass="6322">SLIDDEDVINSSFVFIRQNDGKTTLKDYQNFINSVLFPQMEIAIDKKITVKTSQI</sequence>